<dbReference type="Pfam" id="PF11959">
    <property type="entry name" value="DUF3473"/>
    <property type="match status" value="1"/>
</dbReference>
<reference evidence="3" key="1">
    <citation type="submission" date="2016-12" db="EMBL/GenBank/DDBJ databases">
        <authorList>
            <person name="Herbold C."/>
        </authorList>
    </citation>
    <scope>NUCLEOTIDE SEQUENCE [LARGE SCALE GENOMIC DNA]</scope>
</reference>
<dbReference type="InterPro" id="IPR045235">
    <property type="entry name" value="PuuE_HpPgdA-like"/>
</dbReference>
<evidence type="ECO:0000313" key="3">
    <source>
        <dbReference type="Proteomes" id="UP000232412"/>
    </source>
</evidence>
<dbReference type="GO" id="GO:0005975">
    <property type="term" value="P:carbohydrate metabolic process"/>
    <property type="evidence" value="ECO:0007669"/>
    <property type="project" value="InterPro"/>
</dbReference>
<evidence type="ECO:0000313" key="2">
    <source>
        <dbReference type="EMBL" id="SHO42855.1"/>
    </source>
</evidence>
<dbReference type="OrthoDB" id="10436at2157"/>
<gene>
    <name evidence="2" type="ORF">NSIN_10203</name>
</gene>
<dbReference type="Pfam" id="PF01522">
    <property type="entry name" value="Polysacc_deac_1"/>
    <property type="match status" value="1"/>
</dbReference>
<protein>
    <submittedName>
        <fullName evidence="2">Polysaccharide deactylase family protein, PEP-CTERM locus family protein</fullName>
    </submittedName>
</protein>
<feature type="domain" description="NodB homology" evidence="1">
    <location>
        <begin position="16"/>
        <end position="272"/>
    </location>
</feature>
<dbReference type="PROSITE" id="PS51677">
    <property type="entry name" value="NODB"/>
    <property type="match status" value="1"/>
</dbReference>
<dbReference type="CDD" id="cd10941">
    <property type="entry name" value="CE4_PuuE_HpPgdA_like_2"/>
    <property type="match status" value="1"/>
</dbReference>
<dbReference type="PANTHER" id="PTHR47561">
    <property type="entry name" value="POLYSACCHARIDE DEACETYLASE FAMILY PROTEIN (AFU_ORTHOLOGUE AFUA_6G05030)"/>
    <property type="match status" value="1"/>
</dbReference>
<evidence type="ECO:0000259" key="1">
    <source>
        <dbReference type="PROSITE" id="PS51677"/>
    </source>
</evidence>
<dbReference type="Proteomes" id="UP000232412">
    <property type="component" value="Unassembled WGS sequence"/>
</dbReference>
<dbReference type="InterPro" id="IPR022560">
    <property type="entry name" value="DUF3473"/>
</dbReference>
<dbReference type="EMBL" id="FRFC01000001">
    <property type="protein sequence ID" value="SHO42855.1"/>
    <property type="molecule type" value="Genomic_DNA"/>
</dbReference>
<accession>A0A2H1EEU8</accession>
<organism evidence="2 3">
    <name type="scientific">Nitrosotalea sinensis</name>
    <dbReference type="NCBI Taxonomy" id="1499975"/>
    <lineage>
        <taxon>Archaea</taxon>
        <taxon>Nitrososphaerota</taxon>
        <taxon>Nitrososphaeria</taxon>
        <taxon>Nitrosotaleales</taxon>
        <taxon>Nitrosotaleaceae</taxon>
        <taxon>Nitrosotalea</taxon>
    </lineage>
</organism>
<dbReference type="PANTHER" id="PTHR47561:SF1">
    <property type="entry name" value="POLYSACCHARIDE DEACETYLASE FAMILY PROTEIN (AFU_ORTHOLOGUE AFUA_6G05030)"/>
    <property type="match status" value="1"/>
</dbReference>
<dbReference type="InterPro" id="IPR011330">
    <property type="entry name" value="Glyco_hydro/deAcase_b/a-brl"/>
</dbReference>
<dbReference type="Gene3D" id="3.20.20.370">
    <property type="entry name" value="Glycoside hydrolase/deacetylase"/>
    <property type="match status" value="1"/>
</dbReference>
<dbReference type="InterPro" id="IPR002509">
    <property type="entry name" value="NODB_dom"/>
</dbReference>
<proteinExistence type="predicted"/>
<sequence>MIQNMMSVDLEDYYCDLPFHTWNKFQSRVVMTTKTLLDLFDRYKIRATFFTLGYIAEKHPELIKEIVSKGHEISSHGYYHMDLRSMTKDSFEQDLVKSLEILRTIGGEKVLGFRAPFFSISENNLWVFEIMKKYLKYDSSIFPTKTPLYGISHAIRNPYMISNENPLKEELNGPLLEIPMATLRIPFLGNLPIAGGFHLRFWPTSLLKLGIAKINKSGFPAMIYIHPKDLDPHMPRVPEYAWHYYWGLDNATKKFESLLKNFRFSSVREVMF</sequence>
<dbReference type="GO" id="GO:0016810">
    <property type="term" value="F:hydrolase activity, acting on carbon-nitrogen (but not peptide) bonds"/>
    <property type="evidence" value="ECO:0007669"/>
    <property type="project" value="InterPro"/>
</dbReference>
<name>A0A2H1EEU8_9ARCH</name>
<dbReference type="SUPFAM" id="SSF88713">
    <property type="entry name" value="Glycoside hydrolase/deacetylase"/>
    <property type="match status" value="1"/>
</dbReference>
<keyword evidence="3" id="KW-1185">Reference proteome</keyword>
<dbReference type="AlphaFoldDB" id="A0A2H1EEU8"/>